<evidence type="ECO:0000256" key="1">
    <source>
        <dbReference type="ARBA" id="ARBA00004651"/>
    </source>
</evidence>
<organism evidence="9 10">
    <name type="scientific">Nocardia kruczakiae</name>
    <dbReference type="NCBI Taxonomy" id="261477"/>
    <lineage>
        <taxon>Bacteria</taxon>
        <taxon>Bacillati</taxon>
        <taxon>Actinomycetota</taxon>
        <taxon>Actinomycetes</taxon>
        <taxon>Mycobacteriales</taxon>
        <taxon>Nocardiaceae</taxon>
        <taxon>Nocardia</taxon>
    </lineage>
</organism>
<feature type="transmembrane region" description="Helical" evidence="8">
    <location>
        <begin position="254"/>
        <end position="273"/>
    </location>
</feature>
<dbReference type="PANTHER" id="PTHR32196:SF21">
    <property type="entry name" value="ABC TRANSPORTER PERMEASE PROTEIN YPHD-RELATED"/>
    <property type="match status" value="1"/>
</dbReference>
<keyword evidence="5 8" id="KW-0812">Transmembrane</keyword>
<keyword evidence="4" id="KW-0997">Cell inner membrane</keyword>
<keyword evidence="10" id="KW-1185">Reference proteome</keyword>
<reference evidence="9 10" key="1">
    <citation type="submission" date="2023-07" db="EMBL/GenBank/DDBJ databases">
        <title>Sorghum-associated microbial communities from plants grown in Nebraska, USA.</title>
        <authorList>
            <person name="Schachtman D."/>
        </authorList>
    </citation>
    <scope>NUCLEOTIDE SEQUENCE [LARGE SCALE GENOMIC DNA]</scope>
    <source>
        <strain evidence="9 10">4272</strain>
    </source>
</reference>
<evidence type="ECO:0000313" key="10">
    <source>
        <dbReference type="Proteomes" id="UP001251217"/>
    </source>
</evidence>
<feature type="transmembrane region" description="Helical" evidence="8">
    <location>
        <begin position="105"/>
        <end position="127"/>
    </location>
</feature>
<comment type="caution">
    <text evidence="9">The sequence shown here is derived from an EMBL/GenBank/DDBJ whole genome shotgun (WGS) entry which is preliminary data.</text>
</comment>
<keyword evidence="3" id="KW-1003">Cell membrane</keyword>
<evidence type="ECO:0000256" key="6">
    <source>
        <dbReference type="ARBA" id="ARBA00022989"/>
    </source>
</evidence>
<comment type="subcellular location">
    <subcellularLocation>
        <location evidence="1">Cell membrane</location>
        <topology evidence="1">Multi-pass membrane protein</topology>
    </subcellularLocation>
</comment>
<dbReference type="Proteomes" id="UP001251217">
    <property type="component" value="Unassembled WGS sequence"/>
</dbReference>
<dbReference type="Pfam" id="PF02653">
    <property type="entry name" value="BPD_transp_2"/>
    <property type="match status" value="1"/>
</dbReference>
<accession>A0ABU1X8P3</accession>
<evidence type="ECO:0000256" key="3">
    <source>
        <dbReference type="ARBA" id="ARBA00022475"/>
    </source>
</evidence>
<feature type="transmembrane region" description="Helical" evidence="8">
    <location>
        <begin position="279"/>
        <end position="297"/>
    </location>
</feature>
<dbReference type="CDD" id="cd06579">
    <property type="entry name" value="TM_PBP1_transp_AraH_like"/>
    <property type="match status" value="1"/>
</dbReference>
<dbReference type="InterPro" id="IPR001851">
    <property type="entry name" value="ABC_transp_permease"/>
</dbReference>
<dbReference type="PANTHER" id="PTHR32196">
    <property type="entry name" value="ABC TRANSPORTER PERMEASE PROTEIN YPHD-RELATED-RELATED"/>
    <property type="match status" value="1"/>
</dbReference>
<gene>
    <name evidence="9" type="ORF">J2W56_000618</name>
</gene>
<evidence type="ECO:0000256" key="5">
    <source>
        <dbReference type="ARBA" id="ARBA00022692"/>
    </source>
</evidence>
<evidence type="ECO:0000256" key="8">
    <source>
        <dbReference type="SAM" id="Phobius"/>
    </source>
</evidence>
<keyword evidence="7 8" id="KW-0472">Membrane</keyword>
<evidence type="ECO:0000313" key="9">
    <source>
        <dbReference type="EMBL" id="MDR7166900.1"/>
    </source>
</evidence>
<keyword evidence="6 8" id="KW-1133">Transmembrane helix</keyword>
<feature type="transmembrane region" description="Helical" evidence="8">
    <location>
        <begin position="133"/>
        <end position="158"/>
    </location>
</feature>
<keyword evidence="2" id="KW-0813">Transport</keyword>
<feature type="transmembrane region" description="Helical" evidence="8">
    <location>
        <begin position="51"/>
        <end position="73"/>
    </location>
</feature>
<evidence type="ECO:0000256" key="2">
    <source>
        <dbReference type="ARBA" id="ARBA00022448"/>
    </source>
</evidence>
<dbReference type="EMBL" id="JAVDWW010000001">
    <property type="protein sequence ID" value="MDR7166900.1"/>
    <property type="molecule type" value="Genomic_DNA"/>
</dbReference>
<feature type="transmembrane region" description="Helical" evidence="8">
    <location>
        <begin position="179"/>
        <end position="202"/>
    </location>
</feature>
<protein>
    <submittedName>
        <fullName evidence="9">Ribose transport system permease protein</fullName>
    </submittedName>
</protein>
<evidence type="ECO:0000256" key="4">
    <source>
        <dbReference type="ARBA" id="ARBA00022519"/>
    </source>
</evidence>
<proteinExistence type="predicted"/>
<name>A0ABU1X8P3_9NOCA</name>
<feature type="transmembrane region" description="Helical" evidence="8">
    <location>
        <begin position="222"/>
        <end position="242"/>
    </location>
</feature>
<sequence>MTTAALDTRVHISPRARIARVEQGYLVLGITVLVCLVGALATPNFLSLNNFTSIASLSAAFGILAVGEAVVILGKGIDLSVAGIGLGSAQATLAFMNRGMPEGEAILLMAGLALLIGVINGVLIAYFEVPALFATLATGMLAIGGVDILFLTSNVYNVPGGSWIAALNNGAVLGVPRPVLVAAAVFVLAWLFISFTSAGRLIRAMGDNFDTARATGAPVRPLQVLTYVIAALLAVLAGYVAVSIQGSVQTTVTSFDPILFTALTVAVIGGVSLSGGRGTILGVLAGSLFVGVLNNLLVLHGLTTAFQDLIRGAVLIAAIAFDAWLHPRNVETEKSGEL</sequence>
<evidence type="ECO:0000256" key="7">
    <source>
        <dbReference type="ARBA" id="ARBA00023136"/>
    </source>
</evidence>
<feature type="transmembrane region" description="Helical" evidence="8">
    <location>
        <begin position="25"/>
        <end position="45"/>
    </location>
</feature>
<dbReference type="RefSeq" id="WP_310398809.1">
    <property type="nucleotide sequence ID" value="NZ_JAVDWW010000001.1"/>
</dbReference>